<dbReference type="Gene3D" id="1.10.3130.20">
    <property type="entry name" value="Phycobilisome linker domain"/>
    <property type="match status" value="1"/>
</dbReference>
<dbReference type="PATRIC" id="fig|1329909.3.peg.3473"/>
<gene>
    <name evidence="2" type="ORF">L288_18060</name>
</gene>
<dbReference type="InterPro" id="IPR025282">
    <property type="entry name" value="DUF4214"/>
</dbReference>
<dbReference type="Pfam" id="PF13946">
    <property type="entry name" value="DUF4214"/>
    <property type="match status" value="2"/>
</dbReference>
<accession>T0HSU5</accession>
<reference evidence="2 3" key="1">
    <citation type="journal article" date="2013" name="Genome Announc.">
        <title>Draft Genome Sequence of Sphingobium quisquiliarum Strain P25T, a Novel Hexachlorocyclohexane (HCH)-Degrading Bacterium Isolated from an HCH Dumpsite.</title>
        <authorList>
            <person name="Kumar Singh A."/>
            <person name="Sangwan N."/>
            <person name="Sharma A."/>
            <person name="Gupta V."/>
            <person name="Khurana J.P."/>
            <person name="Lal R."/>
        </authorList>
    </citation>
    <scope>NUCLEOTIDE SEQUENCE [LARGE SCALE GENOMIC DNA]</scope>
    <source>
        <strain evidence="2 3">P25</strain>
    </source>
</reference>
<dbReference type="Proteomes" id="UP000015525">
    <property type="component" value="Unassembled WGS sequence"/>
</dbReference>
<organism evidence="2 3">
    <name type="scientific">Sphingobium quisquiliarum P25</name>
    <dbReference type="NCBI Taxonomy" id="1329909"/>
    <lineage>
        <taxon>Bacteria</taxon>
        <taxon>Pseudomonadati</taxon>
        <taxon>Pseudomonadota</taxon>
        <taxon>Alphaproteobacteria</taxon>
        <taxon>Sphingomonadales</taxon>
        <taxon>Sphingomonadaceae</taxon>
        <taxon>Sphingobium</taxon>
    </lineage>
</organism>
<evidence type="ECO:0000313" key="2">
    <source>
        <dbReference type="EMBL" id="EQB00629.1"/>
    </source>
</evidence>
<feature type="domain" description="DUF4214" evidence="1">
    <location>
        <begin position="72"/>
        <end position="120"/>
    </location>
</feature>
<protein>
    <recommendedName>
        <fullName evidence="1">DUF4214 domain-containing protein</fullName>
    </recommendedName>
</protein>
<dbReference type="InterPro" id="IPR038255">
    <property type="entry name" value="PBS_linker_sf"/>
</dbReference>
<evidence type="ECO:0000259" key="1">
    <source>
        <dbReference type="Pfam" id="PF13946"/>
    </source>
</evidence>
<dbReference type="EMBL" id="ATHO01000157">
    <property type="protein sequence ID" value="EQB00629.1"/>
    <property type="molecule type" value="Genomic_DNA"/>
</dbReference>
<feature type="domain" description="DUF4214" evidence="1">
    <location>
        <begin position="19"/>
        <end position="65"/>
    </location>
</feature>
<name>T0HSU5_9SPHN</name>
<keyword evidence="3" id="KW-1185">Reference proteome</keyword>
<comment type="caution">
    <text evidence="2">The sequence shown here is derived from an EMBL/GenBank/DDBJ whole genome shotgun (WGS) entry which is preliminary data.</text>
</comment>
<dbReference type="AlphaFoldDB" id="T0HSU5"/>
<sequence>MSSQDISNIIDLMVLPLDQFITAAYKLILERKPEPSELRLHSSAIRAGLGRSKMLFEISSSPEYIDVIDKKSDVEFICCLYHRYMHRSPDPTGLAHYSSMLGRGASREQVKKDIATSSEARSIGGLWIELDRLLQSERQQHKRRRRWFRRYQPSNRQQGQEQEALLQLLHTTGMQRLNVAQTEHQPQAGNAGVINDLVNKATKPDLPLTAVDTSDMGPEARRIILRLQHVKGASSLEKGHA</sequence>
<evidence type="ECO:0000313" key="3">
    <source>
        <dbReference type="Proteomes" id="UP000015525"/>
    </source>
</evidence>
<proteinExistence type="predicted"/>